<proteinExistence type="predicted"/>
<reference evidence="4 5" key="1">
    <citation type="submission" date="2018-06" db="EMBL/GenBank/DDBJ databases">
        <authorList>
            <consortium name="Pathogen Informatics"/>
            <person name="Doyle S."/>
        </authorList>
    </citation>
    <scope>NUCLEOTIDE SEQUENCE [LARGE SCALE GENOMIC DNA]</scope>
    <source>
        <strain evidence="4 5">NCTC4824</strain>
    </source>
</reference>
<dbReference type="Pfam" id="PF01909">
    <property type="entry name" value="NTP_transf_2"/>
    <property type="match status" value="1"/>
</dbReference>
<gene>
    <name evidence="4" type="ORF">NCTC4824_03385</name>
</gene>
<accession>A0A2X4ZB73</accession>
<dbReference type="KEGG" id="blen:NCTC4824_03385"/>
<evidence type="ECO:0000313" key="5">
    <source>
        <dbReference type="Proteomes" id="UP000249134"/>
    </source>
</evidence>
<sequence>MKKQQSWANCDEDIKFFIKKLIDRLKSELGNELVGIYLHGSLAMGSYYRPKSDIDMIMVVERELKGSVAKLIGITIAKETINRPTVGNVELSVITANVAKQIPKPTPFEIHYSSDWHEKILNDEVDYSKKRTDADLASHLTYVVQRGICLYGKPILTVFGQVKWENFMESVLDDLYWILEKDHILETPFYGVLNICRVLQLLSEASQTAHSKDEGGEWGLEHLPNEFHPVIQKAMDVYRSSDIVNEGHRKTGGKEWNQAQLLAFRDFARKKIKEINNIGDKVIF</sequence>
<evidence type="ECO:0000313" key="4">
    <source>
        <dbReference type="EMBL" id="SQI61725.1"/>
    </source>
</evidence>
<protein>
    <submittedName>
        <fullName evidence="4">Aminoglycoside resistance protein</fullName>
    </submittedName>
</protein>
<dbReference type="Pfam" id="PF13427">
    <property type="entry name" value="AadA_C"/>
    <property type="match status" value="1"/>
</dbReference>
<organism evidence="4 5">
    <name type="scientific">Lederbergia lenta</name>
    <name type="common">Bacillus lentus</name>
    <dbReference type="NCBI Taxonomy" id="1467"/>
    <lineage>
        <taxon>Bacteria</taxon>
        <taxon>Bacillati</taxon>
        <taxon>Bacillota</taxon>
        <taxon>Bacilli</taxon>
        <taxon>Bacillales</taxon>
        <taxon>Bacillaceae</taxon>
        <taxon>Lederbergia</taxon>
    </lineage>
</organism>
<evidence type="ECO:0000259" key="2">
    <source>
        <dbReference type="Pfam" id="PF01909"/>
    </source>
</evidence>
<evidence type="ECO:0000259" key="3">
    <source>
        <dbReference type="Pfam" id="PF13427"/>
    </source>
</evidence>
<evidence type="ECO:0000256" key="1">
    <source>
        <dbReference type="ARBA" id="ARBA00022679"/>
    </source>
</evidence>
<keyword evidence="1" id="KW-0808">Transferase</keyword>
<dbReference type="InterPro" id="IPR025184">
    <property type="entry name" value="AadA_C"/>
</dbReference>
<dbReference type="AlphaFoldDB" id="A0A2X4ZB73"/>
<dbReference type="EMBL" id="LS483476">
    <property type="protein sequence ID" value="SQI61725.1"/>
    <property type="molecule type" value="Genomic_DNA"/>
</dbReference>
<name>A0A2X4ZB73_LEDLE</name>
<dbReference type="Proteomes" id="UP000249134">
    <property type="component" value="Chromosome 1"/>
</dbReference>
<dbReference type="InterPro" id="IPR043519">
    <property type="entry name" value="NT_sf"/>
</dbReference>
<dbReference type="STRING" id="1348624.GCA_001591545_02394"/>
<feature type="domain" description="Adenylyltransferase AadA C-terminal" evidence="3">
    <location>
        <begin position="157"/>
        <end position="243"/>
    </location>
</feature>
<dbReference type="InterPro" id="IPR002934">
    <property type="entry name" value="Polymerase_NTP_transf_dom"/>
</dbReference>
<dbReference type="Gene3D" id="3.30.460.10">
    <property type="entry name" value="Beta Polymerase, domain 2"/>
    <property type="match status" value="1"/>
</dbReference>
<dbReference type="SUPFAM" id="SSF81301">
    <property type="entry name" value="Nucleotidyltransferase"/>
    <property type="match status" value="1"/>
</dbReference>
<dbReference type="CDD" id="cd05403">
    <property type="entry name" value="NT_KNTase_like"/>
    <property type="match status" value="1"/>
</dbReference>
<dbReference type="RefSeq" id="WP_066141911.1">
    <property type="nucleotide sequence ID" value="NZ_CBCSGM010000003.1"/>
</dbReference>
<dbReference type="GO" id="GO:0016779">
    <property type="term" value="F:nucleotidyltransferase activity"/>
    <property type="evidence" value="ECO:0007669"/>
    <property type="project" value="InterPro"/>
</dbReference>
<feature type="domain" description="Polymerase nucleotidyl transferase" evidence="2">
    <location>
        <begin position="18"/>
        <end position="82"/>
    </location>
</feature>
<keyword evidence="5" id="KW-1185">Reference proteome</keyword>